<comment type="subcellular location">
    <subcellularLocation>
        <location evidence="2">Secreted</location>
    </subcellularLocation>
</comment>
<name>A0A455RLG2_9HEMI</name>
<keyword evidence="4" id="KW-0964">Secreted</keyword>
<dbReference type="Pfam" id="PF03722">
    <property type="entry name" value="Hemocyanin_N"/>
    <property type="match status" value="1"/>
</dbReference>
<dbReference type="PROSITE" id="PS00498">
    <property type="entry name" value="TYROSINASE_2"/>
    <property type="match status" value="1"/>
</dbReference>
<dbReference type="AlphaFoldDB" id="A0A455RLG2"/>
<dbReference type="PROSITE" id="PS00210">
    <property type="entry name" value="HEMOCYANIN_2"/>
    <property type="match status" value="1"/>
</dbReference>
<keyword evidence="6" id="KW-0560">Oxidoreductase</keyword>
<dbReference type="InterPro" id="IPR005203">
    <property type="entry name" value="Hemocyanin_C"/>
</dbReference>
<evidence type="ECO:0000256" key="1">
    <source>
        <dbReference type="ARBA" id="ARBA00001973"/>
    </source>
</evidence>
<gene>
    <name evidence="11" type="primary">PO</name>
</gene>
<dbReference type="Pfam" id="PF03723">
    <property type="entry name" value="Hemocyanin_C"/>
    <property type="match status" value="1"/>
</dbReference>
<dbReference type="InterPro" id="IPR014756">
    <property type="entry name" value="Ig_E-set"/>
</dbReference>
<dbReference type="EMBL" id="LC436906">
    <property type="protein sequence ID" value="BBH51418.1"/>
    <property type="molecule type" value="mRNA"/>
</dbReference>
<dbReference type="InterPro" id="IPR005204">
    <property type="entry name" value="Hemocyanin_N"/>
</dbReference>
<comment type="similarity">
    <text evidence="3">Belongs to the tyrosinase family.</text>
</comment>
<dbReference type="Pfam" id="PF00372">
    <property type="entry name" value="Hemocyanin_M"/>
    <property type="match status" value="1"/>
</dbReference>
<evidence type="ECO:0000256" key="3">
    <source>
        <dbReference type="ARBA" id="ARBA00009928"/>
    </source>
</evidence>
<keyword evidence="9" id="KW-1015">Disulfide bond</keyword>
<dbReference type="GO" id="GO:0005576">
    <property type="term" value="C:extracellular region"/>
    <property type="evidence" value="ECO:0007669"/>
    <property type="project" value="UniProtKB-SubCell"/>
</dbReference>
<evidence type="ECO:0000256" key="5">
    <source>
        <dbReference type="ARBA" id="ARBA00022723"/>
    </source>
</evidence>
<evidence type="ECO:0000256" key="2">
    <source>
        <dbReference type="ARBA" id="ARBA00004613"/>
    </source>
</evidence>
<sequence>MSNIGKILYLFYRPHEPIYMGKGENNVHFGIPKSYMVRQNLSLHTILKSQTTGEKFPVVALDPLPDLSFIQEMTDDDTFSDFSPKSSTIAGKLITMFMNAKDADEFVSLAAYCRDRINKHMFFYALSVAILHRPDCRGLKLPSNAEIFPSLYMDLSVINRARKEAALADDSKEPVEIPQNYSSTNLEAENKVAYFREDISLNLHHYHWHLVYPFTGPMEIVKKDRRGELFYYMHQQMIARYNFERLSNGLNRVVPVDDFNDPIPDGYFPKLASGTNNRPYPSRSPNMILSNVKRKDAYVNIGKLKIWRNRIFEAIHTGYALQPDGNRIKLGVPEKGDTENGIDMLGNMIESCVLSVNSKYYGSFHNSGHDIIAHIHDPDHRYLETGGVMGNNATAVRDPVFYAWHAHIDDMFYEFKRNIPGYDTDDLGFPSIVIKEVEVLTDNQTLKPNGNCELSTFWQKSKMDVSGGLDFAQSGSVMVQYTHLQHISFKYIIKINNNFEGNRKGTIRIFLAPKYGEDGTQFTLIEQARLFIELDKFTKTLEPGENIIDRKSSESSVTLNYDMTSVWKNPSNLIANEEEEDCKCGWPQHMLIPKGSAEGLHCSLFVMVSDGDKDHVEYKAKHCKKDASSYCGVINEMYPDRRAMGYPFDRPWIVKDDFILGADNKMSNVFVAPVVIRFSEETNCV</sequence>
<dbReference type="Gene3D" id="2.60.40.1520">
    <property type="entry name" value="Hemocyanin, C-terminal domain"/>
    <property type="match status" value="1"/>
</dbReference>
<proteinExistence type="evidence at transcript level"/>
<dbReference type="InterPro" id="IPR008922">
    <property type="entry name" value="Di-copper_centre_dom_sf"/>
</dbReference>
<dbReference type="PANTHER" id="PTHR11511:SF4">
    <property type="entry name" value="PHENOLOXIDASE 2-RELATED"/>
    <property type="match status" value="1"/>
</dbReference>
<evidence type="ECO:0000256" key="4">
    <source>
        <dbReference type="ARBA" id="ARBA00022525"/>
    </source>
</evidence>
<evidence type="ECO:0000256" key="9">
    <source>
        <dbReference type="ARBA" id="ARBA00023157"/>
    </source>
</evidence>
<dbReference type="Gene3D" id="1.10.1280.10">
    <property type="entry name" value="Di-copper center containing domain from catechol oxidase"/>
    <property type="match status" value="1"/>
</dbReference>
<dbReference type="InterPro" id="IPR013788">
    <property type="entry name" value="Hemocyanin/hexamerin"/>
</dbReference>
<feature type="domain" description="Tyrosinase copper-binding" evidence="10">
    <location>
        <begin position="398"/>
        <end position="409"/>
    </location>
</feature>
<keyword evidence="5" id="KW-0479">Metal-binding</keyword>
<evidence type="ECO:0000256" key="8">
    <source>
        <dbReference type="ARBA" id="ARBA00023033"/>
    </source>
</evidence>
<dbReference type="SUPFAM" id="SSF48050">
    <property type="entry name" value="Hemocyanin, N-terminal domain"/>
    <property type="match status" value="1"/>
</dbReference>
<dbReference type="GO" id="GO:0046872">
    <property type="term" value="F:metal ion binding"/>
    <property type="evidence" value="ECO:0007669"/>
    <property type="project" value="UniProtKB-KW"/>
</dbReference>
<dbReference type="SUPFAM" id="SSF48056">
    <property type="entry name" value="Di-copper centre-containing domain"/>
    <property type="match status" value="1"/>
</dbReference>
<dbReference type="InterPro" id="IPR000896">
    <property type="entry name" value="Hemocyanin/hexamerin_mid_dom"/>
</dbReference>
<dbReference type="PROSITE" id="PS00209">
    <property type="entry name" value="HEMOCYANIN_1"/>
    <property type="match status" value="1"/>
</dbReference>
<dbReference type="GO" id="GO:0006582">
    <property type="term" value="P:melanin metabolic process"/>
    <property type="evidence" value="ECO:0007669"/>
    <property type="project" value="UniProtKB-ARBA"/>
</dbReference>
<dbReference type="SUPFAM" id="SSF81296">
    <property type="entry name" value="E set domains"/>
    <property type="match status" value="1"/>
</dbReference>
<dbReference type="PANTHER" id="PTHR11511">
    <property type="entry name" value="LARVAL STORAGE PROTEIN/PHENOLOXIDASE"/>
    <property type="match status" value="1"/>
</dbReference>
<keyword evidence="7" id="KW-0186">Copper</keyword>
<evidence type="ECO:0000256" key="7">
    <source>
        <dbReference type="ARBA" id="ARBA00023008"/>
    </source>
</evidence>
<protein>
    <submittedName>
        <fullName evidence="11">Phenoloxidase</fullName>
    </submittedName>
</protein>
<reference evidence="11" key="1">
    <citation type="journal article" date="2019" name="Proc. Natl. Acad. Sci. U.S.A.">
        <title>Exaggeration and cooption of innate immunity for social defense.</title>
        <authorList>
            <person name="Kutsukake M."/>
            <person name="Moriyama M."/>
            <person name="Shigenobu S."/>
            <person name="Meng X.-Y."/>
            <person name="Nikoh N."/>
            <person name="Noda C."/>
            <person name="Kobayashi S."/>
            <person name="Fukatsu T."/>
        </authorList>
    </citation>
    <scope>NUCLEOTIDE SEQUENCE</scope>
</reference>
<keyword evidence="8" id="KW-0503">Monooxygenase</keyword>
<evidence type="ECO:0000259" key="10">
    <source>
        <dbReference type="PROSITE" id="PS00498"/>
    </source>
</evidence>
<evidence type="ECO:0000313" key="11">
    <source>
        <dbReference type="EMBL" id="BBH51418.1"/>
    </source>
</evidence>
<comment type="cofactor">
    <cofactor evidence="1">
        <name>Cu(2+)</name>
        <dbReference type="ChEBI" id="CHEBI:29036"/>
    </cofactor>
</comment>
<organism evidence="11">
    <name type="scientific">Nipponaphis monzeni</name>
    <dbReference type="NCBI Taxonomy" id="196483"/>
    <lineage>
        <taxon>Eukaryota</taxon>
        <taxon>Metazoa</taxon>
        <taxon>Ecdysozoa</taxon>
        <taxon>Arthropoda</taxon>
        <taxon>Hexapoda</taxon>
        <taxon>Insecta</taxon>
        <taxon>Pterygota</taxon>
        <taxon>Neoptera</taxon>
        <taxon>Paraneoptera</taxon>
        <taxon>Hemiptera</taxon>
        <taxon>Sternorrhyncha</taxon>
        <taxon>Aphidomorpha</taxon>
        <taxon>Aphidoidea</taxon>
        <taxon>Hormaphididae</taxon>
        <taxon>Nipponaphidini</taxon>
        <taxon>Nipponaphis</taxon>
    </lineage>
</organism>
<accession>A0A455RLG2</accession>
<dbReference type="PRINTS" id="PR00187">
    <property type="entry name" value="HAEMOCYANIN"/>
</dbReference>
<dbReference type="InterPro" id="IPR036697">
    <property type="entry name" value="Hemocyanin_N_sf"/>
</dbReference>
<dbReference type="Gene3D" id="1.20.1370.10">
    <property type="entry name" value="Hemocyanin, N-terminal domain"/>
    <property type="match status" value="1"/>
</dbReference>
<evidence type="ECO:0000256" key="6">
    <source>
        <dbReference type="ARBA" id="ARBA00023002"/>
    </source>
</evidence>
<dbReference type="InterPro" id="IPR002227">
    <property type="entry name" value="Tyrosinase_Cu-bd"/>
</dbReference>
<dbReference type="GO" id="GO:0004503">
    <property type="term" value="F:tyrosinase activity"/>
    <property type="evidence" value="ECO:0007669"/>
    <property type="project" value="UniProtKB-ARBA"/>
</dbReference>
<dbReference type="InterPro" id="IPR037020">
    <property type="entry name" value="Hemocyanin_C_sf"/>
</dbReference>